<organism evidence="1 2">
    <name type="scientific">Macrosiphum euphorbiae</name>
    <name type="common">potato aphid</name>
    <dbReference type="NCBI Taxonomy" id="13131"/>
    <lineage>
        <taxon>Eukaryota</taxon>
        <taxon>Metazoa</taxon>
        <taxon>Ecdysozoa</taxon>
        <taxon>Arthropoda</taxon>
        <taxon>Hexapoda</taxon>
        <taxon>Insecta</taxon>
        <taxon>Pterygota</taxon>
        <taxon>Neoptera</taxon>
        <taxon>Paraneoptera</taxon>
        <taxon>Hemiptera</taxon>
        <taxon>Sternorrhyncha</taxon>
        <taxon>Aphidomorpha</taxon>
        <taxon>Aphidoidea</taxon>
        <taxon>Aphididae</taxon>
        <taxon>Macrosiphini</taxon>
        <taxon>Macrosiphum</taxon>
    </lineage>
</organism>
<gene>
    <name evidence="1" type="ORF">MEUPH1_LOCUS29877</name>
</gene>
<reference evidence="1 2" key="1">
    <citation type="submission" date="2023-01" db="EMBL/GenBank/DDBJ databases">
        <authorList>
            <person name="Whitehead M."/>
        </authorList>
    </citation>
    <scope>NUCLEOTIDE SEQUENCE [LARGE SCALE GENOMIC DNA]</scope>
</reference>
<dbReference type="AlphaFoldDB" id="A0AAV0Y7Q6"/>
<dbReference type="PANTHER" id="PTHR22955">
    <property type="entry name" value="RETROTRANSPOSON"/>
    <property type="match status" value="1"/>
</dbReference>
<proteinExistence type="predicted"/>
<keyword evidence="2" id="KW-1185">Reference proteome</keyword>
<evidence type="ECO:0000313" key="2">
    <source>
        <dbReference type="Proteomes" id="UP001160148"/>
    </source>
</evidence>
<comment type="caution">
    <text evidence="1">The sequence shown here is derived from an EMBL/GenBank/DDBJ whole genome shotgun (WGS) entry which is preliminary data.</text>
</comment>
<dbReference type="Pfam" id="PF05380">
    <property type="entry name" value="Peptidase_A17"/>
    <property type="match status" value="1"/>
</dbReference>
<dbReference type="PANTHER" id="PTHR22955:SF77">
    <property type="entry name" value="ASPARTIC PUTATIVE DOMAIN-CONTAINING PROTEIN-RELATED"/>
    <property type="match status" value="1"/>
</dbReference>
<accession>A0AAV0Y7Q6</accession>
<dbReference type="Proteomes" id="UP001160148">
    <property type="component" value="Unassembled WGS sequence"/>
</dbReference>
<protein>
    <submittedName>
        <fullName evidence="1">Uncharacterized protein</fullName>
    </submittedName>
</protein>
<evidence type="ECO:0000313" key="1">
    <source>
        <dbReference type="EMBL" id="CAI6376513.1"/>
    </source>
</evidence>
<name>A0AAV0Y7Q6_9HEMI</name>
<dbReference type="EMBL" id="CARXXK010001494">
    <property type="protein sequence ID" value="CAI6376513.1"/>
    <property type="molecule type" value="Genomic_DNA"/>
</dbReference>
<sequence>MQHLWKNKLDWDDPLPDTLIKWWSDHRSSYSALRSFELPRHFNDEHTQVTTYSLHGYSYSSEQAYADVLYLVSVFPDGRSSSNLVLSKTRVAPLGTLGVAAGLISRQSC</sequence>
<dbReference type="InterPro" id="IPR008042">
    <property type="entry name" value="Retrotrans_Pao"/>
</dbReference>